<keyword evidence="4 5" id="KW-0067">ATP-binding</keyword>
<organism evidence="9 10">
    <name type="scientific">Trebonia kvetii</name>
    <dbReference type="NCBI Taxonomy" id="2480626"/>
    <lineage>
        <taxon>Bacteria</taxon>
        <taxon>Bacillati</taxon>
        <taxon>Actinomycetota</taxon>
        <taxon>Actinomycetes</taxon>
        <taxon>Streptosporangiales</taxon>
        <taxon>Treboniaceae</taxon>
        <taxon>Trebonia</taxon>
    </lineage>
</organism>
<evidence type="ECO:0000313" key="9">
    <source>
        <dbReference type="EMBL" id="TVZ07485.1"/>
    </source>
</evidence>
<evidence type="ECO:0000256" key="5">
    <source>
        <dbReference type="PROSITE-ProRule" id="PRU10141"/>
    </source>
</evidence>
<name>A0A6P2CAC9_9ACTN</name>
<keyword evidence="3 9" id="KW-0418">Kinase</keyword>
<keyword evidence="9" id="KW-0723">Serine/threonine-protein kinase</keyword>
<dbReference type="EMBL" id="RPFW01000001">
    <property type="protein sequence ID" value="TVZ07485.1"/>
    <property type="molecule type" value="Genomic_DNA"/>
</dbReference>
<feature type="binding site" evidence="5">
    <location>
        <position position="44"/>
    </location>
    <ligand>
        <name>ATP</name>
        <dbReference type="ChEBI" id="CHEBI:30616"/>
    </ligand>
</feature>
<accession>A0A6P2CAC9</accession>
<evidence type="ECO:0000256" key="7">
    <source>
        <dbReference type="SAM" id="Phobius"/>
    </source>
</evidence>
<evidence type="ECO:0000256" key="6">
    <source>
        <dbReference type="SAM" id="MobiDB-lite"/>
    </source>
</evidence>
<dbReference type="Proteomes" id="UP000460272">
    <property type="component" value="Unassembled WGS sequence"/>
</dbReference>
<dbReference type="PANTHER" id="PTHR43289:SF34">
    <property type="entry name" value="SERINE_THREONINE-PROTEIN KINASE YBDM-RELATED"/>
    <property type="match status" value="1"/>
</dbReference>
<dbReference type="InterPro" id="IPR011009">
    <property type="entry name" value="Kinase-like_dom_sf"/>
</dbReference>
<feature type="region of interest" description="Disordered" evidence="6">
    <location>
        <begin position="292"/>
        <end position="355"/>
    </location>
</feature>
<keyword evidence="7" id="KW-0812">Transmembrane</keyword>
<evidence type="ECO:0000313" key="10">
    <source>
        <dbReference type="Proteomes" id="UP000460272"/>
    </source>
</evidence>
<dbReference type="Gene3D" id="1.10.510.10">
    <property type="entry name" value="Transferase(Phosphotransferase) domain 1"/>
    <property type="match status" value="1"/>
</dbReference>
<dbReference type="PROSITE" id="PS00107">
    <property type="entry name" value="PROTEIN_KINASE_ATP"/>
    <property type="match status" value="1"/>
</dbReference>
<evidence type="ECO:0000256" key="1">
    <source>
        <dbReference type="ARBA" id="ARBA00022679"/>
    </source>
</evidence>
<evidence type="ECO:0000259" key="8">
    <source>
        <dbReference type="PROSITE" id="PS50011"/>
    </source>
</evidence>
<proteinExistence type="predicted"/>
<dbReference type="SMART" id="SM00220">
    <property type="entry name" value="S_TKc"/>
    <property type="match status" value="1"/>
</dbReference>
<dbReference type="SUPFAM" id="SSF56112">
    <property type="entry name" value="Protein kinase-like (PK-like)"/>
    <property type="match status" value="1"/>
</dbReference>
<dbReference type="InterPro" id="IPR008271">
    <property type="entry name" value="Ser/Thr_kinase_AS"/>
</dbReference>
<protein>
    <submittedName>
        <fullName evidence="9">Serine/threonine protein kinase</fullName>
    </submittedName>
</protein>
<keyword evidence="10" id="KW-1185">Reference proteome</keyword>
<dbReference type="CDD" id="cd14014">
    <property type="entry name" value="STKc_PknB_like"/>
    <property type="match status" value="1"/>
</dbReference>
<dbReference type="Gene3D" id="3.30.200.20">
    <property type="entry name" value="Phosphorylase Kinase, domain 1"/>
    <property type="match status" value="1"/>
</dbReference>
<evidence type="ECO:0000256" key="3">
    <source>
        <dbReference type="ARBA" id="ARBA00022777"/>
    </source>
</evidence>
<keyword evidence="7" id="KW-0472">Membrane</keyword>
<dbReference type="GO" id="GO:0005524">
    <property type="term" value="F:ATP binding"/>
    <property type="evidence" value="ECO:0007669"/>
    <property type="project" value="UniProtKB-UniRule"/>
</dbReference>
<dbReference type="PROSITE" id="PS00108">
    <property type="entry name" value="PROTEIN_KINASE_ST"/>
    <property type="match status" value="1"/>
</dbReference>
<comment type="caution">
    <text evidence="9">The sequence shown here is derived from an EMBL/GenBank/DDBJ whole genome shotgun (WGS) entry which is preliminary data.</text>
</comment>
<evidence type="ECO:0000256" key="2">
    <source>
        <dbReference type="ARBA" id="ARBA00022741"/>
    </source>
</evidence>
<dbReference type="OrthoDB" id="9762169at2"/>
<evidence type="ECO:0000256" key="4">
    <source>
        <dbReference type="ARBA" id="ARBA00022840"/>
    </source>
</evidence>
<keyword evidence="7" id="KW-1133">Transmembrane helix</keyword>
<gene>
    <name evidence="9" type="ORF">EAS64_06450</name>
</gene>
<dbReference type="PANTHER" id="PTHR43289">
    <property type="entry name" value="MITOGEN-ACTIVATED PROTEIN KINASE KINASE KINASE 20-RELATED"/>
    <property type="match status" value="1"/>
</dbReference>
<feature type="transmembrane region" description="Helical" evidence="7">
    <location>
        <begin position="381"/>
        <end position="401"/>
    </location>
</feature>
<dbReference type="PROSITE" id="PS50011">
    <property type="entry name" value="PROTEIN_KINASE_DOM"/>
    <property type="match status" value="1"/>
</dbReference>
<keyword evidence="1" id="KW-0808">Transferase</keyword>
<dbReference type="InterPro" id="IPR000719">
    <property type="entry name" value="Prot_kinase_dom"/>
</dbReference>
<feature type="domain" description="Protein kinase" evidence="8">
    <location>
        <begin position="16"/>
        <end position="279"/>
    </location>
</feature>
<reference evidence="9 10" key="1">
    <citation type="submission" date="2018-11" db="EMBL/GenBank/DDBJ databases">
        <title>Trebonia kvetii gen.nov., sp.nov., a novel acidophilic actinobacterium, and proposal of the new actinobacterial family Treboniaceae fam. nov.</title>
        <authorList>
            <person name="Rapoport D."/>
            <person name="Sagova-Mareckova M."/>
            <person name="Sedlacek I."/>
            <person name="Provaznik J."/>
            <person name="Kralova S."/>
            <person name="Pavlinic D."/>
            <person name="Benes V."/>
            <person name="Kopecky J."/>
        </authorList>
    </citation>
    <scope>NUCLEOTIDE SEQUENCE [LARGE SCALE GENOMIC DNA]</scope>
    <source>
        <strain evidence="9 10">15Tr583</strain>
    </source>
</reference>
<dbReference type="Pfam" id="PF00069">
    <property type="entry name" value="Pkinase"/>
    <property type="match status" value="1"/>
</dbReference>
<dbReference type="InterPro" id="IPR017441">
    <property type="entry name" value="Protein_kinase_ATP_BS"/>
</dbReference>
<sequence length="539" mass="55199">MVQPLRRWDPDRIGPYAIIGKLGAGAMGQVFLARSAAGRLVAVKTIRVELAEEAGFRARFAREVAAARRVSGVFTASVIEADADADLPWVATAYVPAPSLTTLVRKTGPLPVPAVRWLAAGCAEALQSIHGAGLLHRDVKPSNVLVAPDGPRVIDFGVARAAERVQLTTTRGAAGTPAYMAPEQARDATQASPASDVFSLGATLVYAATGHPPYRGETVMDILVRLATEPPDLTGMPKELDALITACLERVPRDRPTDSAILGSLGSFSLPSGPGHSYLPESAMTLIAEYQNSPVPPAGAGRSDFGDEPAGDATDGSGVRSAPEDATSGSHTALPGFHSLDGYNLGRESPDSRPARVPVRRLLPGHAGRTHPGGRGTLPTGIWAAVAIALLGAGIGLGLALQSGEAKAPGSSATLGPAASPLPCATTTVGTTPEICLSQPMGDGDTVYIIHGTGYRPFTPVTVGLAGHGVSSLATVTDLNGTFNYAVDQGHIFFKGLIPPGTYQVFVTAAGEPTARASFLVNAGALHPPPPGGSGPPPA</sequence>
<dbReference type="AlphaFoldDB" id="A0A6P2CAC9"/>
<dbReference type="GO" id="GO:0004674">
    <property type="term" value="F:protein serine/threonine kinase activity"/>
    <property type="evidence" value="ECO:0007669"/>
    <property type="project" value="UniProtKB-KW"/>
</dbReference>
<keyword evidence="2 5" id="KW-0547">Nucleotide-binding</keyword>